<evidence type="ECO:0000313" key="5">
    <source>
        <dbReference type="Proteomes" id="UP000433876"/>
    </source>
</evidence>
<dbReference type="InterPro" id="IPR029066">
    <property type="entry name" value="PLP-binding_barrel"/>
</dbReference>
<dbReference type="Proteomes" id="UP000433876">
    <property type="component" value="Unassembled WGS sequence"/>
</dbReference>
<dbReference type="SMART" id="SM01119">
    <property type="entry name" value="D-ser_dehydrat"/>
    <property type="match status" value="1"/>
</dbReference>
<dbReference type="InterPro" id="IPR026956">
    <property type="entry name" value="D-ser_dehydrat-like_dom"/>
</dbReference>
<comment type="caution">
    <text evidence="4">The sequence shown here is derived from an EMBL/GenBank/DDBJ whole genome shotgun (WGS) entry which is preliminary data.</text>
</comment>
<evidence type="ECO:0000313" key="4">
    <source>
        <dbReference type="EMBL" id="KAA8629665.1"/>
    </source>
</evidence>
<evidence type="ECO:0000256" key="1">
    <source>
        <dbReference type="ARBA" id="ARBA00005323"/>
    </source>
</evidence>
<accession>A0A8S8ZMR6</accession>
<dbReference type="Gene3D" id="3.20.20.10">
    <property type="entry name" value="Alanine racemase"/>
    <property type="match status" value="1"/>
</dbReference>
<keyword evidence="2" id="KW-0456">Lyase</keyword>
<dbReference type="InterPro" id="IPR001608">
    <property type="entry name" value="Ala_racemase_N"/>
</dbReference>
<proteinExistence type="inferred from homology"/>
<gene>
    <name evidence="4" type="ORF">SMACR_05804</name>
</gene>
<dbReference type="Pfam" id="PF14031">
    <property type="entry name" value="D-ser_dehydrat"/>
    <property type="match status" value="1"/>
</dbReference>
<evidence type="ECO:0000259" key="3">
    <source>
        <dbReference type="SMART" id="SM01119"/>
    </source>
</evidence>
<protein>
    <recommendedName>
        <fullName evidence="3">D-serine dehydratase-like domain-containing protein</fullName>
    </recommendedName>
</protein>
<dbReference type="GO" id="GO:0008721">
    <property type="term" value="F:D-serine ammonia-lyase activity"/>
    <property type="evidence" value="ECO:0007669"/>
    <property type="project" value="TreeGrafter"/>
</dbReference>
<dbReference type="SUPFAM" id="SSF51419">
    <property type="entry name" value="PLP-binding barrel"/>
    <property type="match status" value="1"/>
</dbReference>
<dbReference type="InterPro" id="IPR042208">
    <property type="entry name" value="D-ser_dehydrat-like_sf"/>
</dbReference>
<dbReference type="Pfam" id="PF01168">
    <property type="entry name" value="Ala_racemase_N"/>
    <property type="match status" value="1"/>
</dbReference>
<dbReference type="InterPro" id="IPR051466">
    <property type="entry name" value="D-amino_acid_metab_enzyme"/>
</dbReference>
<reference evidence="4 5" key="1">
    <citation type="submission" date="2017-07" db="EMBL/GenBank/DDBJ databases">
        <title>Genome sequence of the Sordaria macrospora wild type strain R19027.</title>
        <authorList>
            <person name="Nowrousian M."/>
            <person name="Teichert I."/>
            <person name="Kueck U."/>
        </authorList>
    </citation>
    <scope>NUCLEOTIDE SEQUENCE [LARGE SCALE GENOMIC DNA]</scope>
    <source>
        <strain evidence="4 5">R19027</strain>
        <tissue evidence="4">Mycelium</tissue>
    </source>
</reference>
<name>A0A8S8ZMR6_SORMA</name>
<dbReference type="OMA" id="EIRPGNF"/>
<dbReference type="PANTHER" id="PTHR28004:SF2">
    <property type="entry name" value="D-SERINE DEHYDRATASE"/>
    <property type="match status" value="1"/>
</dbReference>
<dbReference type="Gene3D" id="2.40.37.20">
    <property type="entry name" value="D-serine dehydratase-like domain"/>
    <property type="match status" value="1"/>
</dbReference>
<dbReference type="PANTHER" id="PTHR28004">
    <property type="entry name" value="ZGC:162816-RELATED"/>
    <property type="match status" value="1"/>
</dbReference>
<organism evidence="4 5">
    <name type="scientific">Sordaria macrospora</name>
    <dbReference type="NCBI Taxonomy" id="5147"/>
    <lineage>
        <taxon>Eukaryota</taxon>
        <taxon>Fungi</taxon>
        <taxon>Dikarya</taxon>
        <taxon>Ascomycota</taxon>
        <taxon>Pezizomycotina</taxon>
        <taxon>Sordariomycetes</taxon>
        <taxon>Sordariomycetidae</taxon>
        <taxon>Sordariales</taxon>
        <taxon>Sordariaceae</taxon>
        <taxon>Sordaria</taxon>
    </lineage>
</organism>
<dbReference type="AlphaFoldDB" id="A0A8S8ZMR6"/>
<feature type="domain" description="D-serine dehydratase-like" evidence="3">
    <location>
        <begin position="339"/>
        <end position="479"/>
    </location>
</feature>
<sequence>MAETIKAEPVMDQLKQKQEALRARFVGKQLSEVPTPSVILDLRQVAVNCARMLEAADNLGLQWRAHIKTHKTTELTRLQVGDDLDTPVLLIVSTIIEAENITPLLKEYKSKDRAVNVLFSFPLFASAVSRLAAVSSQLGPDGLSVMIDHVDQLPYVKAIHELSGHAPRVFIKIDVNSGRAGVKTDSPEYPALIDALLAAEQEGWLVLHGVYTHAGQSYGARRLGDAMRALSDEFLHAHTAATKIREKSPDHARLVLSAGATPTATTIQSPLFLEEWDVPTGYPGGIFRPFEEVLMEKWAVWQNDGYILEVHAGVYPTLDLQQVATHARHTGLLSEQDIGISVIAEVASVYPTRGKDGTPEALINAGSLALGREPVSLDTSTYPDNTKAKPYTGWGALMPWGVLAGTEQKDSSGKILGEKFPDDFRGWQVGKISQEHGILTWVGDEGKKAPELKVGDRVRVWPNHACIMGAGFEYYLIVDSRYPEQYEDKVLDVWCRWNGW</sequence>
<dbReference type="EMBL" id="NMPR01000127">
    <property type="protein sequence ID" value="KAA8629665.1"/>
    <property type="molecule type" value="Genomic_DNA"/>
</dbReference>
<evidence type="ECO:0000256" key="2">
    <source>
        <dbReference type="ARBA" id="ARBA00023239"/>
    </source>
</evidence>
<dbReference type="GO" id="GO:0036088">
    <property type="term" value="P:D-serine catabolic process"/>
    <property type="evidence" value="ECO:0007669"/>
    <property type="project" value="TreeGrafter"/>
</dbReference>
<comment type="similarity">
    <text evidence="1">Belongs to the DSD1 family.</text>
</comment>
<dbReference type="VEuPathDB" id="FungiDB:SMAC_05804"/>